<feature type="transmembrane region" description="Helical" evidence="7">
    <location>
        <begin position="46"/>
        <end position="65"/>
    </location>
</feature>
<feature type="transmembrane region" description="Helical" evidence="7">
    <location>
        <begin position="216"/>
        <end position="236"/>
    </location>
</feature>
<feature type="transmembrane region" description="Helical" evidence="7">
    <location>
        <begin position="469"/>
        <end position="492"/>
    </location>
</feature>
<feature type="transmembrane region" description="Helical" evidence="7">
    <location>
        <begin position="341"/>
        <end position="361"/>
    </location>
</feature>
<evidence type="ECO:0000256" key="1">
    <source>
        <dbReference type="ARBA" id="ARBA00004141"/>
    </source>
</evidence>
<feature type="transmembrane region" description="Helical" evidence="7">
    <location>
        <begin position="381"/>
        <end position="405"/>
    </location>
</feature>
<dbReference type="PhylomeDB" id="A0A068V252"/>
<evidence type="ECO:0000256" key="3">
    <source>
        <dbReference type="ARBA" id="ARBA00022692"/>
    </source>
</evidence>
<comment type="similarity">
    <text evidence="2">Belongs to the major facilitator superfamily. Proton-dependent oligopeptide transporter (POT/PTR) (TC 2.A.17) family.</text>
</comment>
<dbReference type="CDD" id="cd17416">
    <property type="entry name" value="MFS_NPF1_2"/>
    <property type="match status" value="1"/>
</dbReference>
<dbReference type="Gene3D" id="1.20.1250.20">
    <property type="entry name" value="MFS general substrate transporter like domains"/>
    <property type="match status" value="1"/>
</dbReference>
<feature type="transmembrane region" description="Helical" evidence="7">
    <location>
        <begin position="191"/>
        <end position="210"/>
    </location>
</feature>
<reference evidence="9" key="1">
    <citation type="journal article" date="2014" name="Science">
        <title>The coffee genome provides insight into the convergent evolution of caffeine biosynthesis.</title>
        <authorList>
            <person name="Denoeud F."/>
            <person name="Carretero-Paulet L."/>
            <person name="Dereeper A."/>
            <person name="Droc G."/>
            <person name="Guyot R."/>
            <person name="Pietrella M."/>
            <person name="Zheng C."/>
            <person name="Alberti A."/>
            <person name="Anthony F."/>
            <person name="Aprea G."/>
            <person name="Aury J.M."/>
            <person name="Bento P."/>
            <person name="Bernard M."/>
            <person name="Bocs S."/>
            <person name="Campa C."/>
            <person name="Cenci A."/>
            <person name="Combes M.C."/>
            <person name="Crouzillat D."/>
            <person name="Da Silva C."/>
            <person name="Daddiego L."/>
            <person name="De Bellis F."/>
            <person name="Dussert S."/>
            <person name="Garsmeur O."/>
            <person name="Gayraud T."/>
            <person name="Guignon V."/>
            <person name="Jahn K."/>
            <person name="Jamilloux V."/>
            <person name="Joet T."/>
            <person name="Labadie K."/>
            <person name="Lan T."/>
            <person name="Leclercq J."/>
            <person name="Lepelley M."/>
            <person name="Leroy T."/>
            <person name="Li L.T."/>
            <person name="Librado P."/>
            <person name="Lopez L."/>
            <person name="Munoz A."/>
            <person name="Noel B."/>
            <person name="Pallavicini A."/>
            <person name="Perrotta G."/>
            <person name="Poncet V."/>
            <person name="Pot D."/>
            <person name="Priyono X."/>
            <person name="Rigoreau M."/>
            <person name="Rouard M."/>
            <person name="Rozas J."/>
            <person name="Tranchant-Dubreuil C."/>
            <person name="VanBuren R."/>
            <person name="Zhang Q."/>
            <person name="Andrade A.C."/>
            <person name="Argout X."/>
            <person name="Bertrand B."/>
            <person name="de Kochko A."/>
            <person name="Graziosi G."/>
            <person name="Henry R.J."/>
            <person name="Jayarama X."/>
            <person name="Ming R."/>
            <person name="Nagai C."/>
            <person name="Rounsley S."/>
            <person name="Sankoff D."/>
            <person name="Giuliano G."/>
            <person name="Albert V.A."/>
            <person name="Wincker P."/>
            <person name="Lashermes P."/>
        </authorList>
    </citation>
    <scope>NUCLEOTIDE SEQUENCE [LARGE SCALE GENOMIC DNA]</scope>
    <source>
        <strain evidence="9">cv. DH200-94</strain>
    </source>
</reference>
<evidence type="ECO:0000256" key="7">
    <source>
        <dbReference type="SAM" id="Phobius"/>
    </source>
</evidence>
<evidence type="ECO:0008006" key="10">
    <source>
        <dbReference type="Google" id="ProtNLM"/>
    </source>
</evidence>
<keyword evidence="5 7" id="KW-0472">Membrane</keyword>
<dbReference type="SUPFAM" id="SSF103473">
    <property type="entry name" value="MFS general substrate transporter"/>
    <property type="match status" value="1"/>
</dbReference>
<protein>
    <recommendedName>
        <fullName evidence="10">Major facilitator superfamily (MFS) profile domain-containing protein</fullName>
    </recommendedName>
</protein>
<keyword evidence="9" id="KW-1185">Reference proteome</keyword>
<evidence type="ECO:0000313" key="8">
    <source>
        <dbReference type="EMBL" id="CDP14875.1"/>
    </source>
</evidence>
<feature type="transmembrane region" description="Helical" evidence="7">
    <location>
        <begin position="72"/>
        <end position="91"/>
    </location>
</feature>
<dbReference type="EMBL" id="HG739176">
    <property type="protein sequence ID" value="CDP14875.1"/>
    <property type="molecule type" value="Genomic_DNA"/>
</dbReference>
<evidence type="ECO:0000256" key="5">
    <source>
        <dbReference type="ARBA" id="ARBA00023136"/>
    </source>
</evidence>
<comment type="similarity">
    <text evidence="6">Belongs to the major facilitator superfamily. Phosphate:H(+) symporter (TC 2.A.1.9) family.</text>
</comment>
<accession>A0A068V252</accession>
<dbReference type="InterPro" id="IPR036259">
    <property type="entry name" value="MFS_trans_sf"/>
</dbReference>
<dbReference type="AlphaFoldDB" id="A0A068V252"/>
<dbReference type="GO" id="GO:0016020">
    <property type="term" value="C:membrane"/>
    <property type="evidence" value="ECO:0007669"/>
    <property type="project" value="UniProtKB-SubCell"/>
</dbReference>
<gene>
    <name evidence="8" type="ORF">GSCOC_T00042350001</name>
</gene>
<feature type="transmembrane region" description="Helical" evidence="7">
    <location>
        <begin position="417"/>
        <end position="438"/>
    </location>
</feature>
<dbReference type="Proteomes" id="UP000295252">
    <property type="component" value="Chromosome VI"/>
</dbReference>
<comment type="subcellular location">
    <subcellularLocation>
        <location evidence="1">Membrane</location>
        <topology evidence="1">Multi-pass membrane protein</topology>
    </subcellularLocation>
</comment>
<organism evidence="8 9">
    <name type="scientific">Coffea canephora</name>
    <name type="common">Robusta coffee</name>
    <dbReference type="NCBI Taxonomy" id="49390"/>
    <lineage>
        <taxon>Eukaryota</taxon>
        <taxon>Viridiplantae</taxon>
        <taxon>Streptophyta</taxon>
        <taxon>Embryophyta</taxon>
        <taxon>Tracheophyta</taxon>
        <taxon>Spermatophyta</taxon>
        <taxon>Magnoliopsida</taxon>
        <taxon>eudicotyledons</taxon>
        <taxon>Gunneridae</taxon>
        <taxon>Pentapetalae</taxon>
        <taxon>asterids</taxon>
        <taxon>lamiids</taxon>
        <taxon>Gentianales</taxon>
        <taxon>Rubiaceae</taxon>
        <taxon>Ixoroideae</taxon>
        <taxon>Gardenieae complex</taxon>
        <taxon>Bertiereae - Coffeeae clade</taxon>
        <taxon>Coffeeae</taxon>
        <taxon>Coffea</taxon>
    </lineage>
</organism>
<evidence type="ECO:0000313" key="9">
    <source>
        <dbReference type="Proteomes" id="UP000295252"/>
    </source>
</evidence>
<dbReference type="InterPro" id="IPR000109">
    <property type="entry name" value="POT_fam"/>
</dbReference>
<sequence length="598" mass="65830">MGLSSTTDDSTDLKLDETSLEVSHEIKYKGVKVMPFIIGNEMFDKLGGFGIGANLLVYLTTVFNMKPITATNLLNIFSGTGHLGTLVGAFLSDTYFGRYKTLAFASICYFLGMLVLTLTALIPNLHPPSCQKGSSKCAEATSGQLTILLSGFGLLIIGAGGVRPCNIPFGADQFNPNTESGRKGINSFFSWYYFTTTVAVMVSFTVLVYVQNSVNWALGFAIPTFLMFISCLFFFVGTRMYVMITPQGSPLTSMAQVMVAAIKKRHMHLPDHPWDSLFAYISSNSINSKLPYTDQFRFLTKAAIITPEDRMNLDGSASNPWRLCSIQQVEELKCVVRIIPIWFAGAMYFVALKQIHTYVVFQAIQSDRRIGIGNVKIPPASFIIFSLLGFSICTAIYDAVMVPLLRRITNREEGITVLKKIGVGMVIAPIALILSGVVEYKRRTMALSMPFVGTAPSEGGISPMNARWLIPQLALIGVSESFAIIGQVAFFYKEFPESMRSFGGSFLSCGAAMTDYMGSSLISVINRVTRDASGRSWLDQDLNKGRLDYFYYLVAALGIINLGYFLVCAKWYKYIGTQGKDIPVAAPMDEINSKHHPV</sequence>
<dbReference type="PANTHER" id="PTHR11654">
    <property type="entry name" value="OLIGOPEPTIDE TRANSPORTER-RELATED"/>
    <property type="match status" value="1"/>
</dbReference>
<feature type="transmembrane region" description="Helical" evidence="7">
    <location>
        <begin position="103"/>
        <end position="122"/>
    </location>
</feature>
<dbReference type="OrthoDB" id="8904098at2759"/>
<proteinExistence type="inferred from homology"/>
<evidence type="ECO:0000256" key="2">
    <source>
        <dbReference type="ARBA" id="ARBA00005982"/>
    </source>
</evidence>
<dbReference type="Pfam" id="PF00854">
    <property type="entry name" value="PTR2"/>
    <property type="match status" value="1"/>
</dbReference>
<name>A0A068V252_COFCA</name>
<keyword evidence="3 7" id="KW-0812">Transmembrane</keyword>
<evidence type="ECO:0000256" key="6">
    <source>
        <dbReference type="ARBA" id="ARBA00044504"/>
    </source>
</evidence>
<dbReference type="OMA" id="MISHAVC"/>
<evidence type="ECO:0000256" key="4">
    <source>
        <dbReference type="ARBA" id="ARBA00022989"/>
    </source>
</evidence>
<feature type="transmembrane region" description="Helical" evidence="7">
    <location>
        <begin position="549"/>
        <end position="572"/>
    </location>
</feature>
<dbReference type="GO" id="GO:0022857">
    <property type="term" value="F:transmembrane transporter activity"/>
    <property type="evidence" value="ECO:0007669"/>
    <property type="project" value="InterPro"/>
</dbReference>
<dbReference type="Gramene" id="CDP14875">
    <property type="protein sequence ID" value="CDP14875"/>
    <property type="gene ID" value="GSCOC_T00042350001"/>
</dbReference>
<feature type="transmembrane region" description="Helical" evidence="7">
    <location>
        <begin position="504"/>
        <end position="529"/>
    </location>
</feature>
<dbReference type="InParanoid" id="A0A068V252"/>
<keyword evidence="4 7" id="KW-1133">Transmembrane helix</keyword>